<dbReference type="EMBL" id="CP098827">
    <property type="protein sequence ID" value="XBO72021.1"/>
    <property type="molecule type" value="Genomic_DNA"/>
</dbReference>
<dbReference type="PIRSF" id="PIRSF030802">
    <property type="entry name" value="UCP030802"/>
    <property type="match status" value="1"/>
</dbReference>
<dbReference type="AlphaFoldDB" id="A0AAU7KK32"/>
<dbReference type="Gene3D" id="3.40.50.1000">
    <property type="entry name" value="HAD superfamily/HAD-like"/>
    <property type="match status" value="1"/>
</dbReference>
<dbReference type="InterPro" id="IPR023214">
    <property type="entry name" value="HAD_sf"/>
</dbReference>
<accession>A0AAU7KK32</accession>
<dbReference type="InterPro" id="IPR024197">
    <property type="entry name" value="TPP-like"/>
</dbReference>
<dbReference type="InterPro" id="IPR036412">
    <property type="entry name" value="HAD-like_sf"/>
</dbReference>
<dbReference type="SUPFAM" id="SSF56784">
    <property type="entry name" value="HAD-like"/>
    <property type="match status" value="1"/>
</dbReference>
<reference evidence="1" key="1">
    <citation type="submission" date="2022-06" db="EMBL/GenBank/DDBJ databases">
        <title>A novel DMS-producing enzyme.</title>
        <authorList>
            <person name="Zhang Y."/>
        </authorList>
    </citation>
    <scope>NUCLEOTIDE SEQUENCE</scope>
    <source>
        <strain evidence="1">RT37</strain>
    </source>
</reference>
<sequence length="251" mass="27689">MTNRLIVLSDLDDTWFSTQRAEPTEDKRLHLAAVDRQGAPLCFQTARQSALWKLIERTADIIIPVTGRTSYAVERVTLLARGGYTIASHGALVTLDGTIVSAWAEHLAPHLDEAKTALEQARNHLEPLVARLAPGGDIHLRVLHDLDVPVYLSVKSCAELPERLVAALSEASARFGLRLHANARNAALRPHYTCKASAARFVLEQLLERHPEDTVLTFGDSLSDIDFMGTGDMAVAPTNSQIWRQLQEFAQ</sequence>
<evidence type="ECO:0000313" key="1">
    <source>
        <dbReference type="EMBL" id="XBO72021.1"/>
    </source>
</evidence>
<evidence type="ECO:0008006" key="2">
    <source>
        <dbReference type="Google" id="ProtNLM"/>
    </source>
</evidence>
<organism evidence="1">
    <name type="scientific">Halomonas sp. RT37</name>
    <dbReference type="NCBI Taxonomy" id="2950872"/>
    <lineage>
        <taxon>Bacteria</taxon>
        <taxon>Pseudomonadati</taxon>
        <taxon>Pseudomonadota</taxon>
        <taxon>Gammaproteobacteria</taxon>
        <taxon>Oceanospirillales</taxon>
        <taxon>Halomonadaceae</taxon>
        <taxon>Halomonas</taxon>
    </lineage>
</organism>
<gene>
    <name evidence="1" type="ORF">NFG58_04735</name>
</gene>
<proteinExistence type="predicted"/>
<dbReference type="Gene3D" id="3.90.1070.10">
    <property type="match status" value="1"/>
</dbReference>
<protein>
    <recommendedName>
        <fullName evidence="2">Sucrose phosphatase-like domain-containing protein</fullName>
    </recommendedName>
</protein>
<name>A0AAU7KK32_9GAMM</name>
<dbReference type="RefSeq" id="WP_348827655.1">
    <property type="nucleotide sequence ID" value="NZ_CP098827.1"/>
</dbReference>